<name>A0ABY5SZP1_9SPHN</name>
<evidence type="ECO:0000313" key="1">
    <source>
        <dbReference type="EMBL" id="UVI40002.1"/>
    </source>
</evidence>
<evidence type="ECO:0000313" key="2">
    <source>
        <dbReference type="Proteomes" id="UP001065265"/>
    </source>
</evidence>
<dbReference type="CDD" id="cd02980">
    <property type="entry name" value="TRX_Fd_family"/>
    <property type="match status" value="1"/>
</dbReference>
<accession>A0ABY5SZP1</accession>
<proteinExistence type="predicted"/>
<sequence length="127" mass="14318">MKRTDLSKAERCFAKIGGETIERHIFLCAISEKQKCCNREAGKEAWSYLKKRLKELKLARPKREDGRGGVQRTKADCLQICEAGPIAVVWPDGVWYHSCTPPVLERIIQDHLVGGVPVEDFRLNAPG</sequence>
<dbReference type="Proteomes" id="UP001065265">
    <property type="component" value="Chromosome"/>
</dbReference>
<dbReference type="Gene3D" id="3.40.30.10">
    <property type="entry name" value="Glutaredoxin"/>
    <property type="match status" value="1"/>
</dbReference>
<dbReference type="SUPFAM" id="SSF52833">
    <property type="entry name" value="Thioredoxin-like"/>
    <property type="match status" value="1"/>
</dbReference>
<dbReference type="RefSeq" id="WP_265559885.1">
    <property type="nucleotide sequence ID" value="NZ_CP092471.1"/>
</dbReference>
<dbReference type="EMBL" id="CP092471">
    <property type="protein sequence ID" value="UVI40002.1"/>
    <property type="molecule type" value="Genomic_DNA"/>
</dbReference>
<dbReference type="InterPro" id="IPR036249">
    <property type="entry name" value="Thioredoxin-like_sf"/>
</dbReference>
<protein>
    <submittedName>
        <fullName evidence="1">(2Fe-2S) ferredoxin domain-containing protein</fullName>
    </submittedName>
</protein>
<gene>
    <name evidence="1" type="ORF">L1F33_03315</name>
</gene>
<keyword evidence="2" id="KW-1185">Reference proteome</keyword>
<reference evidence="1" key="1">
    <citation type="submission" date="2022-02" db="EMBL/GenBank/DDBJ databases">
        <title>Qipengyuania spongiae sp. nov., isolated from marine sponge.</title>
        <authorList>
            <person name="Li Z."/>
            <person name="Zhang M."/>
        </authorList>
    </citation>
    <scope>NUCLEOTIDE SEQUENCE</scope>
    <source>
        <strain evidence="1">PHS-Z21</strain>
    </source>
</reference>
<organism evidence="1 2">
    <name type="scientific">Qipengyuania spongiae</name>
    <dbReference type="NCBI Taxonomy" id="2909673"/>
    <lineage>
        <taxon>Bacteria</taxon>
        <taxon>Pseudomonadati</taxon>
        <taxon>Pseudomonadota</taxon>
        <taxon>Alphaproteobacteria</taxon>
        <taxon>Sphingomonadales</taxon>
        <taxon>Erythrobacteraceae</taxon>
        <taxon>Qipengyuania</taxon>
    </lineage>
</organism>